<dbReference type="GO" id="GO:0005829">
    <property type="term" value="C:cytosol"/>
    <property type="evidence" value="ECO:0007669"/>
    <property type="project" value="TreeGrafter"/>
</dbReference>
<dbReference type="SMART" id="SM00100">
    <property type="entry name" value="cNMP"/>
    <property type="match status" value="2"/>
</dbReference>
<gene>
    <name evidence="4" type="ORF">AWU65_15070</name>
</gene>
<evidence type="ECO:0000256" key="1">
    <source>
        <dbReference type="ARBA" id="ARBA00023159"/>
    </source>
</evidence>
<dbReference type="PROSITE" id="PS00888">
    <property type="entry name" value="CNMP_BINDING_1"/>
    <property type="match status" value="1"/>
</dbReference>
<dbReference type="CDD" id="cd00038">
    <property type="entry name" value="CAP_ED"/>
    <property type="match status" value="2"/>
</dbReference>
<dbReference type="Pfam" id="PF00027">
    <property type="entry name" value="cNMP_binding"/>
    <property type="match status" value="2"/>
</dbReference>
<dbReference type="InterPro" id="IPR018490">
    <property type="entry name" value="cNMP-bd_dom_sf"/>
</dbReference>
<dbReference type="PROSITE" id="PS50042">
    <property type="entry name" value="CNMP_BINDING_3"/>
    <property type="match status" value="2"/>
</dbReference>
<feature type="transmembrane region" description="Helical" evidence="2">
    <location>
        <begin position="363"/>
        <end position="383"/>
    </location>
</feature>
<organism evidence="4 5">
    <name type="scientific">Paenibacillus glucanolyticus</name>
    <dbReference type="NCBI Taxonomy" id="59843"/>
    <lineage>
        <taxon>Bacteria</taxon>
        <taxon>Bacillati</taxon>
        <taxon>Bacillota</taxon>
        <taxon>Bacilli</taxon>
        <taxon>Bacillales</taxon>
        <taxon>Paenibacillaceae</taxon>
        <taxon>Paenibacillus</taxon>
    </lineage>
</organism>
<dbReference type="Proteomes" id="UP000076796">
    <property type="component" value="Unassembled WGS sequence"/>
</dbReference>
<dbReference type="OrthoDB" id="153483at2"/>
<feature type="transmembrane region" description="Helical" evidence="2">
    <location>
        <begin position="508"/>
        <end position="530"/>
    </location>
</feature>
<dbReference type="InterPro" id="IPR014710">
    <property type="entry name" value="RmlC-like_jellyroll"/>
</dbReference>
<keyword evidence="5" id="KW-1185">Reference proteome</keyword>
<keyword evidence="2" id="KW-1133">Transmembrane helix</keyword>
<accession>A0A163KDM0</accession>
<evidence type="ECO:0000313" key="5">
    <source>
        <dbReference type="Proteomes" id="UP000076796"/>
    </source>
</evidence>
<dbReference type="InterPro" id="IPR026898">
    <property type="entry name" value="PrsW"/>
</dbReference>
<feature type="transmembrane region" description="Helical" evidence="2">
    <location>
        <begin position="470"/>
        <end position="496"/>
    </location>
</feature>
<keyword evidence="2" id="KW-0472">Membrane</keyword>
<feature type="transmembrane region" description="Helical" evidence="2">
    <location>
        <begin position="403"/>
        <end position="423"/>
    </location>
</feature>
<dbReference type="RefSeq" id="WP_063478706.1">
    <property type="nucleotide sequence ID" value="NZ_CP147845.1"/>
</dbReference>
<dbReference type="AlphaFoldDB" id="A0A163KDM0"/>
<reference evidence="4" key="1">
    <citation type="journal article" date="2016" name="Genome Announc.">
        <title>Draft genomes of two strains of Paenibacillus glucanolyticus with capability to degrade lignocellulose.</title>
        <authorList>
            <person name="Mathews S.L."/>
            <person name="Pawlak J."/>
            <person name="Grunden A.M."/>
        </authorList>
    </citation>
    <scope>NUCLEOTIDE SEQUENCE [LARGE SCALE GENOMIC DNA]</scope>
    <source>
        <strain evidence="4">SLM1</strain>
    </source>
</reference>
<dbReference type="GO" id="GO:0008233">
    <property type="term" value="F:peptidase activity"/>
    <property type="evidence" value="ECO:0007669"/>
    <property type="project" value="InterPro"/>
</dbReference>
<dbReference type="InterPro" id="IPR000595">
    <property type="entry name" value="cNMP-bd_dom"/>
</dbReference>
<feature type="transmembrane region" description="Helical" evidence="2">
    <location>
        <begin position="536"/>
        <end position="559"/>
    </location>
</feature>
<keyword evidence="2" id="KW-0812">Transmembrane</keyword>
<dbReference type="GeneID" id="97557456"/>
<dbReference type="GO" id="GO:0003700">
    <property type="term" value="F:DNA-binding transcription factor activity"/>
    <property type="evidence" value="ECO:0007669"/>
    <property type="project" value="TreeGrafter"/>
</dbReference>
<evidence type="ECO:0000313" key="4">
    <source>
        <dbReference type="EMBL" id="KZS47153.1"/>
    </source>
</evidence>
<dbReference type="PANTHER" id="PTHR24567:SF74">
    <property type="entry name" value="HTH-TYPE TRANSCRIPTIONAL REGULATOR ARCR"/>
    <property type="match status" value="1"/>
</dbReference>
<keyword evidence="1" id="KW-0010">Activator</keyword>
<feature type="transmembrane region" description="Helical" evidence="2">
    <location>
        <begin position="332"/>
        <end position="351"/>
    </location>
</feature>
<dbReference type="InterPro" id="IPR050397">
    <property type="entry name" value="Env_Response_Regulators"/>
</dbReference>
<dbReference type="Pfam" id="PF13367">
    <property type="entry name" value="PrsW-protease"/>
    <property type="match status" value="1"/>
</dbReference>
<feature type="transmembrane region" description="Helical" evidence="2">
    <location>
        <begin position="435"/>
        <end position="458"/>
    </location>
</feature>
<dbReference type="SUPFAM" id="SSF51206">
    <property type="entry name" value="cAMP-binding domain-like"/>
    <property type="match status" value="2"/>
</dbReference>
<feature type="domain" description="Cyclic nucleotide-binding" evidence="3">
    <location>
        <begin position="145"/>
        <end position="260"/>
    </location>
</feature>
<proteinExistence type="predicted"/>
<feature type="transmembrane region" description="Helical" evidence="2">
    <location>
        <begin position="306"/>
        <end position="326"/>
    </location>
</feature>
<name>A0A163KDM0_9BACL</name>
<dbReference type="InterPro" id="IPR018488">
    <property type="entry name" value="cNMP-bd_CS"/>
</dbReference>
<dbReference type="PANTHER" id="PTHR24567">
    <property type="entry name" value="CRP FAMILY TRANSCRIPTIONAL REGULATORY PROTEIN"/>
    <property type="match status" value="1"/>
</dbReference>
<comment type="caution">
    <text evidence="4">The sequence shown here is derived from an EMBL/GenBank/DDBJ whole genome shotgun (WGS) entry which is preliminary data.</text>
</comment>
<sequence length="630" mass="68929">MTMLAIDFLRNHTLFRGVPLHELEGAVQSMHEEHFHDGDDLIVEGSYGNSCYFIMSGQVQIVSRNLIGHTVTLDVLGEGALIGEVSLFLEEKRTSGAQAIGEVTALKLEQNAFSRLAAASPMFHESLSFSARIRTMHAMLSKATIWAAIPNAELRGLAEVTVRRKVYKGDVIVAEGALADRFYMIAEGRFEVRSGRRKKAIYKPGDYFGEMDLLSGDAHTGTVTALENGELMVMGRDEFHFVLQQYEPVRRQFHEVLRIRRPDLLSDEVLAKLHHTAADTVAPNAPKEAAAAVEAMNLAPPKKERWMDVLLALGGIFVVLTVLAIWLKQPLWIYAAMISGGLVGPVSFVAYMRSSQLLGFKPIRLASVFVASGIIAVPIAWMLERLWSVGSGLETTTSEHIQAALMIGVIEEIAKLLVCFLFLRGRRQRFLMDAVVFGAAAGMGFAAIESILYGYMYLQQHATSGMLAVLWVRALLSPFGHGTWTAIAAAGLWYGLRGASKRSARTNRALMPILMMISLLLLSILLHAAWDYPYAAGLWKMAGMVLVGGVGIWLLIMLIRQGTKEEREMHRAVNPAQQVEDRIRHAVGPNAARAGVKASGSAQPLTCAACGTVSPAGTRYCGRCGQALQL</sequence>
<dbReference type="EMBL" id="LWMH01000001">
    <property type="protein sequence ID" value="KZS47153.1"/>
    <property type="molecule type" value="Genomic_DNA"/>
</dbReference>
<protein>
    <submittedName>
        <fullName evidence="4">Cyclic nucleotide-binding protein</fullName>
    </submittedName>
</protein>
<evidence type="ECO:0000256" key="2">
    <source>
        <dbReference type="SAM" id="Phobius"/>
    </source>
</evidence>
<feature type="domain" description="Cyclic nucleotide-binding" evidence="3">
    <location>
        <begin position="14"/>
        <end position="116"/>
    </location>
</feature>
<dbReference type="Gene3D" id="2.60.120.10">
    <property type="entry name" value="Jelly Rolls"/>
    <property type="match status" value="2"/>
</dbReference>
<evidence type="ECO:0000259" key="3">
    <source>
        <dbReference type="PROSITE" id="PS50042"/>
    </source>
</evidence>